<dbReference type="Proteomes" id="UP000576225">
    <property type="component" value="Unassembled WGS sequence"/>
</dbReference>
<dbReference type="AlphaFoldDB" id="A0A848B288"/>
<feature type="active site" description="Proton acceptor" evidence="6">
    <location>
        <position position="33"/>
    </location>
</feature>
<proteinExistence type="inferred from homology"/>
<keyword evidence="3 8" id="KW-0378">Hydrolase</keyword>
<dbReference type="RefSeq" id="WP_168963500.1">
    <property type="nucleotide sequence ID" value="NZ_JABAEW010000043.1"/>
</dbReference>
<comment type="caution">
    <text evidence="9">The sequence shown here is derived from an EMBL/GenBank/DDBJ whole genome shotgun (WGS) entry which is preliminary data.</text>
</comment>
<dbReference type="InterPro" id="IPR006710">
    <property type="entry name" value="Glyco_hydro_43"/>
</dbReference>
<dbReference type="InterPro" id="IPR052176">
    <property type="entry name" value="Glycosyl_Hydrlase_43_Enz"/>
</dbReference>
<dbReference type="CDD" id="cd08991">
    <property type="entry name" value="GH43_HoAraf43-like"/>
    <property type="match status" value="1"/>
</dbReference>
<gene>
    <name evidence="9" type="ORF">HF882_17310</name>
</gene>
<evidence type="ECO:0000256" key="3">
    <source>
        <dbReference type="ARBA" id="ARBA00022801"/>
    </source>
</evidence>
<accession>A0A848B288</accession>
<sequence>MYSFKIISACLLGIIGLFLQGVEMAKQPLCLADPFILWDDGKYYAYGTSHKDGILVYESFDLKDWKLVNTHGGFALHKRDTSGSQGFWAPEVYRCGKKYLMYFTRDLKISCALADSPRGPFREVNCEPMYQVPENRIDNSLFIDDDGSAYIFFNRWVKGASEVWGAALSEDMTRVREETLFRALGPEEKWETVQGRITEGPFVFKHDGKYYLSYSANSYKSRDYAIGYAVSDSPRGPYMKAAENPILRRPANFLGAGHHSFFRDRDGNLRIVFHVHYSSENIQPRRTVIGRVFFKDGKLSVGDTFLEPEMMVNRNN</sequence>
<evidence type="ECO:0000313" key="9">
    <source>
        <dbReference type="EMBL" id="NMD88347.1"/>
    </source>
</evidence>
<protein>
    <submittedName>
        <fullName evidence="9">Family 43 glycosylhydrolase</fullName>
    </submittedName>
</protein>
<keyword evidence="2" id="KW-0624">Polysaccharide degradation</keyword>
<dbReference type="Pfam" id="PF04616">
    <property type="entry name" value="Glyco_hydro_43"/>
    <property type="match status" value="1"/>
</dbReference>
<dbReference type="InterPro" id="IPR023296">
    <property type="entry name" value="Glyco_hydro_beta-prop_sf"/>
</dbReference>
<dbReference type="Gene3D" id="2.115.10.20">
    <property type="entry name" value="Glycosyl hydrolase domain, family 43"/>
    <property type="match status" value="1"/>
</dbReference>
<evidence type="ECO:0000256" key="4">
    <source>
        <dbReference type="ARBA" id="ARBA00023277"/>
    </source>
</evidence>
<evidence type="ECO:0000256" key="2">
    <source>
        <dbReference type="ARBA" id="ARBA00022651"/>
    </source>
</evidence>
<dbReference type="PANTHER" id="PTHR43772">
    <property type="entry name" value="ENDO-1,4-BETA-XYLANASE"/>
    <property type="match status" value="1"/>
</dbReference>
<evidence type="ECO:0000313" key="10">
    <source>
        <dbReference type="Proteomes" id="UP000576225"/>
    </source>
</evidence>
<evidence type="ECO:0000256" key="1">
    <source>
        <dbReference type="ARBA" id="ARBA00009865"/>
    </source>
</evidence>
<comment type="similarity">
    <text evidence="1 8">Belongs to the glycosyl hydrolase 43 family.</text>
</comment>
<organism evidence="9 10">
    <name type="scientific">Victivallis vadensis</name>
    <dbReference type="NCBI Taxonomy" id="172901"/>
    <lineage>
        <taxon>Bacteria</taxon>
        <taxon>Pseudomonadati</taxon>
        <taxon>Lentisphaerota</taxon>
        <taxon>Lentisphaeria</taxon>
        <taxon>Victivallales</taxon>
        <taxon>Victivallaceae</taxon>
        <taxon>Victivallis</taxon>
    </lineage>
</organism>
<keyword evidence="2" id="KW-0858">Xylan degradation</keyword>
<evidence type="ECO:0000256" key="6">
    <source>
        <dbReference type="PIRSR" id="PIRSR606710-1"/>
    </source>
</evidence>
<feature type="site" description="Important for catalytic activity, responsible for pKa modulation of the active site Glu and correct orientation of both the proton donor and substrate" evidence="7">
    <location>
        <position position="138"/>
    </location>
</feature>
<keyword evidence="5 8" id="KW-0326">Glycosidase</keyword>
<dbReference type="GO" id="GO:0004553">
    <property type="term" value="F:hydrolase activity, hydrolyzing O-glycosyl compounds"/>
    <property type="evidence" value="ECO:0007669"/>
    <property type="project" value="InterPro"/>
</dbReference>
<dbReference type="PANTHER" id="PTHR43772:SF2">
    <property type="entry name" value="PUTATIVE (AFU_ORTHOLOGUE AFUA_2G04480)-RELATED"/>
    <property type="match status" value="1"/>
</dbReference>
<feature type="active site" description="Proton donor" evidence="6">
    <location>
        <position position="199"/>
    </location>
</feature>
<evidence type="ECO:0000256" key="5">
    <source>
        <dbReference type="ARBA" id="ARBA00023295"/>
    </source>
</evidence>
<keyword evidence="4" id="KW-0119">Carbohydrate metabolism</keyword>
<name>A0A848B288_9BACT</name>
<dbReference type="GO" id="GO:0045493">
    <property type="term" value="P:xylan catabolic process"/>
    <property type="evidence" value="ECO:0007669"/>
    <property type="project" value="UniProtKB-KW"/>
</dbReference>
<reference evidence="9 10" key="1">
    <citation type="submission" date="2020-04" db="EMBL/GenBank/DDBJ databases">
        <authorList>
            <person name="Hitch T.C.A."/>
            <person name="Wylensek D."/>
            <person name="Clavel T."/>
        </authorList>
    </citation>
    <scope>NUCLEOTIDE SEQUENCE [LARGE SCALE GENOMIC DNA]</scope>
    <source>
        <strain evidence="9 10">COR2-253-APC-1A</strain>
    </source>
</reference>
<evidence type="ECO:0000256" key="7">
    <source>
        <dbReference type="PIRSR" id="PIRSR606710-2"/>
    </source>
</evidence>
<dbReference type="EMBL" id="JABAEW010000043">
    <property type="protein sequence ID" value="NMD88347.1"/>
    <property type="molecule type" value="Genomic_DNA"/>
</dbReference>
<evidence type="ECO:0000256" key="8">
    <source>
        <dbReference type="RuleBase" id="RU361187"/>
    </source>
</evidence>
<dbReference type="SUPFAM" id="SSF75005">
    <property type="entry name" value="Arabinanase/levansucrase/invertase"/>
    <property type="match status" value="1"/>
</dbReference>